<dbReference type="SUPFAM" id="SSF53474">
    <property type="entry name" value="alpha/beta-Hydrolases"/>
    <property type="match status" value="1"/>
</dbReference>
<dbReference type="AlphaFoldDB" id="K8ELY9"/>
<evidence type="ECO:0000313" key="4">
    <source>
        <dbReference type="Proteomes" id="UP000198341"/>
    </source>
</evidence>
<dbReference type="Gene3D" id="3.40.50.1820">
    <property type="entry name" value="alpha/beta hydrolase"/>
    <property type="match status" value="1"/>
</dbReference>
<reference evidence="3 4" key="1">
    <citation type="submission" date="2011-10" db="EMBL/GenBank/DDBJ databases">
        <authorList>
            <person name="Genoscope - CEA"/>
        </authorList>
    </citation>
    <scope>NUCLEOTIDE SEQUENCE [LARGE SCALE GENOMIC DNA]</scope>
    <source>
        <strain evidence="3 4">RCC 1105</strain>
    </source>
</reference>
<name>K8ELY9_9CHLO</name>
<accession>K8ELY9</accession>
<dbReference type="RefSeq" id="XP_007509864.1">
    <property type="nucleotide sequence ID" value="XM_007509802.1"/>
</dbReference>
<keyword evidence="4" id="KW-1185">Reference proteome</keyword>
<dbReference type="InterPro" id="IPR012908">
    <property type="entry name" value="PGAP1-ab_dom-like"/>
</dbReference>
<dbReference type="GeneID" id="19012690"/>
<dbReference type="PANTHER" id="PTHR47909">
    <property type="entry name" value="ALPHA/BETA-HYDROLASES SUPERFAMILY PROTEIN"/>
    <property type="match status" value="1"/>
</dbReference>
<comment type="function">
    <text evidence="1">Involved in inositol deacylation of GPI-anchored proteins which plays important roles in the quality control and ER-associated degradation of GPI-anchored proteins.</text>
</comment>
<dbReference type="InterPro" id="IPR029058">
    <property type="entry name" value="AB_hydrolase_fold"/>
</dbReference>
<evidence type="ECO:0000259" key="2">
    <source>
        <dbReference type="Pfam" id="PF07819"/>
    </source>
</evidence>
<sequence length="373" mass="42005">MGGAFFGAKFLRRQGCHYCVAGNDKEKRKSGRAESSSVIRRRIVRGGGERSLSVNDDDDGKTVKREKKKKKKIKCVIIPGFLRGHESYREMREHVETVLKEFRNSLEEESNLDVLDVSVAKIERDWWIPVTFRGESLRKILDAIEDAIAFRPAKESDDDDDEEETRIILIGHSAGGWIARLFLGGKSIKYDGKLYEGYKAKTVAALVTLGTPHNSAEAYPFGRVKEVRTREKSSINGGDDDEETSLQETRRLYPNCFHSGMKYVTVQGTGFKGRPFKFTDFISSISNTTTTKTTDWKTLFEEIKHGISYKTDCQDASADGDSVTCVSSGLGLGPEAIEVAIEGVKHEKDDIYPWYGSLDVVRTWMRPVLEMLF</sequence>
<keyword evidence="1" id="KW-0378">Hydrolase</keyword>
<dbReference type="GO" id="GO:0015031">
    <property type="term" value="P:protein transport"/>
    <property type="evidence" value="ECO:0007669"/>
    <property type="project" value="UniProtKB-KW"/>
</dbReference>
<gene>
    <name evidence="3" type="ordered locus">Bathy12g01620</name>
</gene>
<organism evidence="3 4">
    <name type="scientific">Bathycoccus prasinos</name>
    <dbReference type="NCBI Taxonomy" id="41875"/>
    <lineage>
        <taxon>Eukaryota</taxon>
        <taxon>Viridiplantae</taxon>
        <taxon>Chlorophyta</taxon>
        <taxon>Mamiellophyceae</taxon>
        <taxon>Mamiellales</taxon>
        <taxon>Bathycoccaceae</taxon>
        <taxon>Bathycoccus</taxon>
    </lineage>
</organism>
<dbReference type="KEGG" id="bpg:Bathy12g01620"/>
<keyword evidence="1" id="KW-0813">Transport</keyword>
<dbReference type="GO" id="GO:0016788">
    <property type="term" value="F:hydrolase activity, acting on ester bonds"/>
    <property type="evidence" value="ECO:0007669"/>
    <property type="project" value="InterPro"/>
</dbReference>
<proteinExistence type="inferred from homology"/>
<evidence type="ECO:0000256" key="1">
    <source>
        <dbReference type="RuleBase" id="RU365011"/>
    </source>
</evidence>
<protein>
    <recommendedName>
        <fullName evidence="1">GPI inositol-deacylase</fullName>
        <ecNumber evidence="1">3.1.-.-</ecNumber>
    </recommendedName>
</protein>
<dbReference type="EC" id="3.1.-.-" evidence="1"/>
<keyword evidence="1" id="KW-0653">Protein transport</keyword>
<keyword evidence="1" id="KW-0256">Endoplasmic reticulum</keyword>
<comment type="similarity">
    <text evidence="1">Belongs to the GPI inositol-deacylase family.</text>
</comment>
<dbReference type="Proteomes" id="UP000198341">
    <property type="component" value="Chromosome 12"/>
</dbReference>
<comment type="subcellular location">
    <subcellularLocation>
        <location evidence="1">Endoplasmic reticulum membrane</location>
    </subcellularLocation>
</comment>
<feature type="domain" description="GPI inositol-deacylase PGAP1-like alpha/beta" evidence="2">
    <location>
        <begin position="77"/>
        <end position="218"/>
    </location>
</feature>
<keyword evidence="1" id="KW-0472">Membrane</keyword>
<dbReference type="Pfam" id="PF07819">
    <property type="entry name" value="PGAP1"/>
    <property type="match status" value="1"/>
</dbReference>
<dbReference type="PANTHER" id="PTHR47909:SF2">
    <property type="entry name" value="GPI INOSITOL-DEACYLASE"/>
    <property type="match status" value="1"/>
</dbReference>
<evidence type="ECO:0000313" key="3">
    <source>
        <dbReference type="EMBL" id="CCO18979.1"/>
    </source>
</evidence>
<dbReference type="OrthoDB" id="348976at2759"/>
<dbReference type="EMBL" id="FO082267">
    <property type="protein sequence ID" value="CCO18979.1"/>
    <property type="molecule type" value="Genomic_DNA"/>
</dbReference>
<dbReference type="GO" id="GO:0005789">
    <property type="term" value="C:endoplasmic reticulum membrane"/>
    <property type="evidence" value="ECO:0007669"/>
    <property type="project" value="UniProtKB-SubCell"/>
</dbReference>